<dbReference type="STRING" id="1198029.A0A1U7LMR1"/>
<dbReference type="Gene3D" id="1.20.1250.20">
    <property type="entry name" value="MFS general substrate transporter like domains"/>
    <property type="match status" value="2"/>
</dbReference>
<feature type="transmembrane region" description="Helical" evidence="2">
    <location>
        <begin position="191"/>
        <end position="210"/>
    </location>
</feature>
<evidence type="ECO:0000256" key="1">
    <source>
        <dbReference type="ARBA" id="ARBA00004141"/>
    </source>
</evidence>
<dbReference type="GO" id="GO:0022857">
    <property type="term" value="F:transmembrane transporter activity"/>
    <property type="evidence" value="ECO:0007669"/>
    <property type="project" value="InterPro"/>
</dbReference>
<dbReference type="Pfam" id="PF07690">
    <property type="entry name" value="MFS_1"/>
    <property type="match status" value="1"/>
</dbReference>
<protein>
    <recommendedName>
        <fullName evidence="3">Major facilitator superfamily (MFS) profile domain-containing protein</fullName>
    </recommendedName>
</protein>
<feature type="transmembrane region" description="Helical" evidence="2">
    <location>
        <begin position="45"/>
        <end position="64"/>
    </location>
</feature>
<keyword evidence="2" id="KW-0472">Membrane</keyword>
<feature type="transmembrane region" description="Helical" evidence="2">
    <location>
        <begin position="401"/>
        <end position="423"/>
    </location>
</feature>
<feature type="transmembrane region" description="Helical" evidence="2">
    <location>
        <begin position="153"/>
        <end position="171"/>
    </location>
</feature>
<dbReference type="Proteomes" id="UP000186594">
    <property type="component" value="Unassembled WGS sequence"/>
</dbReference>
<feature type="non-terminal residue" evidence="4">
    <location>
        <position position="1"/>
    </location>
</feature>
<name>A0A1U7LMR1_NEOID</name>
<feature type="transmembrane region" description="Helical" evidence="2">
    <location>
        <begin position="253"/>
        <end position="277"/>
    </location>
</feature>
<gene>
    <name evidence="4" type="ORF">NEOLI_003370</name>
</gene>
<dbReference type="InterPro" id="IPR036259">
    <property type="entry name" value="MFS_trans_sf"/>
</dbReference>
<evidence type="ECO:0000256" key="2">
    <source>
        <dbReference type="SAM" id="Phobius"/>
    </source>
</evidence>
<feature type="transmembrane region" description="Helical" evidence="2">
    <location>
        <begin position="338"/>
        <end position="359"/>
    </location>
</feature>
<comment type="subcellular location">
    <subcellularLocation>
        <location evidence="1">Membrane</location>
        <topology evidence="1">Multi-pass membrane protein</topology>
    </subcellularLocation>
</comment>
<keyword evidence="2" id="KW-0812">Transmembrane</keyword>
<dbReference type="OMA" id="IPLFVNH"/>
<dbReference type="OrthoDB" id="18110at2759"/>
<keyword evidence="5" id="KW-1185">Reference proteome</keyword>
<organism evidence="4 5">
    <name type="scientific">Neolecta irregularis (strain DAH-3)</name>
    <dbReference type="NCBI Taxonomy" id="1198029"/>
    <lineage>
        <taxon>Eukaryota</taxon>
        <taxon>Fungi</taxon>
        <taxon>Dikarya</taxon>
        <taxon>Ascomycota</taxon>
        <taxon>Taphrinomycotina</taxon>
        <taxon>Neolectales</taxon>
        <taxon>Neolectaceae</taxon>
        <taxon>Neolecta</taxon>
    </lineage>
</organism>
<evidence type="ECO:0000313" key="5">
    <source>
        <dbReference type="Proteomes" id="UP000186594"/>
    </source>
</evidence>
<evidence type="ECO:0000259" key="3">
    <source>
        <dbReference type="PROSITE" id="PS50850"/>
    </source>
</evidence>
<dbReference type="GO" id="GO:0016020">
    <property type="term" value="C:membrane"/>
    <property type="evidence" value="ECO:0007669"/>
    <property type="project" value="UniProtKB-SubCell"/>
</dbReference>
<dbReference type="PROSITE" id="PS50850">
    <property type="entry name" value="MFS"/>
    <property type="match status" value="1"/>
</dbReference>
<proteinExistence type="predicted"/>
<dbReference type="InterPro" id="IPR011701">
    <property type="entry name" value="MFS"/>
</dbReference>
<accession>A0A1U7LMR1</accession>
<dbReference type="EMBL" id="LXFE01001212">
    <property type="protein sequence ID" value="OLL23811.1"/>
    <property type="molecule type" value="Genomic_DNA"/>
</dbReference>
<dbReference type="PANTHER" id="PTHR23524">
    <property type="entry name" value="TRANSPORTER, PUTATIVE (AFU_ORTHOLOGUE AFUA_8G04850)-RELATED"/>
    <property type="match status" value="1"/>
</dbReference>
<sequence length="482" mass="51721">SASILNFTAYLVHCLFSITFIVFLNATVSFVVTDILQVRHGVGDIIGNLGMADEIFSLFAVAIWGTLSDKIAPRPIASAGFLIVGLSLFSFTHASKVYPHLVLLRLFFALGASACASMVTAILPQISVYNIIDPHESAEEVLEAKAQNGKLSGIVGFSTGLGALLAVLVLLPLPSLFAKRGYSPSEAITNSYYVTGSISLAASIFLFLALRKDPNKSLAKWMNERRTPTSGSTTTRYLRLMIRGFTAAKDTRVASAYIGGFIARADSVVVALFIPLFVNQWFKDHGLCDTSPTHPELVENSCRKAYTLAAALTGTSQLLALLAAPMFGYLCDLFNRNVILAANFLLGIIGFVGFGMTSSPYSRQAFVFSIFAGLTQIGSIVSSLSLCTGEWVDEKIRGSVAGAYSLIGGCGIIVVTKVGGVLFDRIGSGAPFFVMAALNGAALLVTLSIFLKEYTQTREQIKMNREEVFNERDSLLRSSTGV</sequence>
<dbReference type="SUPFAM" id="SSF103473">
    <property type="entry name" value="MFS general substrate transporter"/>
    <property type="match status" value="1"/>
</dbReference>
<reference evidence="4 5" key="1">
    <citation type="submission" date="2016-04" db="EMBL/GenBank/DDBJ databases">
        <title>Evolutionary innovation and constraint leading to complex multicellularity in the Ascomycota.</title>
        <authorList>
            <person name="Cisse O."/>
            <person name="Nguyen A."/>
            <person name="Hewitt D.A."/>
            <person name="Jedd G."/>
            <person name="Stajich J.E."/>
        </authorList>
    </citation>
    <scope>NUCLEOTIDE SEQUENCE [LARGE SCALE GENOMIC DNA]</scope>
    <source>
        <strain evidence="4 5">DAH-3</strain>
    </source>
</reference>
<dbReference type="AlphaFoldDB" id="A0A1U7LMR1"/>
<dbReference type="PANTHER" id="PTHR23524:SF1">
    <property type="entry name" value="MRH DOMAIN-CONTAINING PROTEIN-RELATED"/>
    <property type="match status" value="1"/>
</dbReference>
<feature type="domain" description="Major facilitator superfamily (MFS) profile" evidence="3">
    <location>
        <begin position="252"/>
        <end position="482"/>
    </location>
</feature>
<comment type="caution">
    <text evidence="4">The sequence shown here is derived from an EMBL/GenBank/DDBJ whole genome shotgun (WGS) entry which is preliminary data.</text>
</comment>
<feature type="transmembrane region" description="Helical" evidence="2">
    <location>
        <begin position="106"/>
        <end position="132"/>
    </location>
</feature>
<keyword evidence="2" id="KW-1133">Transmembrane helix</keyword>
<feature type="transmembrane region" description="Helical" evidence="2">
    <location>
        <begin position="429"/>
        <end position="451"/>
    </location>
</feature>
<feature type="transmembrane region" description="Helical" evidence="2">
    <location>
        <begin position="305"/>
        <end position="331"/>
    </location>
</feature>
<feature type="transmembrane region" description="Helical" evidence="2">
    <location>
        <begin position="365"/>
        <end position="389"/>
    </location>
</feature>
<evidence type="ECO:0000313" key="4">
    <source>
        <dbReference type="EMBL" id="OLL23811.1"/>
    </source>
</evidence>
<dbReference type="InterPro" id="IPR020846">
    <property type="entry name" value="MFS_dom"/>
</dbReference>
<feature type="transmembrane region" description="Helical" evidence="2">
    <location>
        <begin position="7"/>
        <end position="33"/>
    </location>
</feature>